<protein>
    <submittedName>
        <fullName evidence="1">Uncharacterized protein</fullName>
    </submittedName>
</protein>
<keyword evidence="2" id="KW-1185">Reference proteome</keyword>
<gene>
    <name evidence="1" type="ORF">G2W53_039424</name>
</gene>
<dbReference type="AlphaFoldDB" id="A0A834SMN3"/>
<evidence type="ECO:0000313" key="2">
    <source>
        <dbReference type="Proteomes" id="UP000634136"/>
    </source>
</evidence>
<proteinExistence type="predicted"/>
<sequence>MGGGGVTGFGKDGWLWDGRRLGFGLREREKGWFWWGYGREMVHGGWGHSFGKGRGAHGLKGGGGGVVEEIGARAETEEGEGFTAAGDVVVALKAWLWRCGYGGGDSPAGSG</sequence>
<name>A0A834SMN3_9FABA</name>
<comment type="caution">
    <text evidence="1">The sequence shown here is derived from an EMBL/GenBank/DDBJ whole genome shotgun (WGS) entry which is preliminary data.</text>
</comment>
<evidence type="ECO:0000313" key="1">
    <source>
        <dbReference type="EMBL" id="KAF7807263.1"/>
    </source>
</evidence>
<organism evidence="1 2">
    <name type="scientific">Senna tora</name>
    <dbReference type="NCBI Taxonomy" id="362788"/>
    <lineage>
        <taxon>Eukaryota</taxon>
        <taxon>Viridiplantae</taxon>
        <taxon>Streptophyta</taxon>
        <taxon>Embryophyta</taxon>
        <taxon>Tracheophyta</taxon>
        <taxon>Spermatophyta</taxon>
        <taxon>Magnoliopsida</taxon>
        <taxon>eudicotyledons</taxon>
        <taxon>Gunneridae</taxon>
        <taxon>Pentapetalae</taxon>
        <taxon>rosids</taxon>
        <taxon>fabids</taxon>
        <taxon>Fabales</taxon>
        <taxon>Fabaceae</taxon>
        <taxon>Caesalpinioideae</taxon>
        <taxon>Cassia clade</taxon>
        <taxon>Senna</taxon>
    </lineage>
</organism>
<dbReference type="EMBL" id="JAAIUW010000012">
    <property type="protein sequence ID" value="KAF7807263.1"/>
    <property type="molecule type" value="Genomic_DNA"/>
</dbReference>
<accession>A0A834SMN3</accession>
<dbReference type="Proteomes" id="UP000634136">
    <property type="component" value="Unassembled WGS sequence"/>
</dbReference>
<reference evidence="1" key="1">
    <citation type="submission" date="2020-09" db="EMBL/GenBank/DDBJ databases">
        <title>Genome-Enabled Discovery of Anthraquinone Biosynthesis in Senna tora.</title>
        <authorList>
            <person name="Kang S.-H."/>
            <person name="Pandey R.P."/>
            <person name="Lee C.-M."/>
            <person name="Sim J.-S."/>
            <person name="Jeong J.-T."/>
            <person name="Choi B.-S."/>
            <person name="Jung M."/>
            <person name="Ginzburg D."/>
            <person name="Zhao K."/>
            <person name="Won S.Y."/>
            <person name="Oh T.-J."/>
            <person name="Yu Y."/>
            <person name="Kim N.-H."/>
            <person name="Lee O.R."/>
            <person name="Lee T.-H."/>
            <person name="Bashyal P."/>
            <person name="Kim T.-S."/>
            <person name="Lee W.-H."/>
            <person name="Kawkins C."/>
            <person name="Kim C.-K."/>
            <person name="Kim J.S."/>
            <person name="Ahn B.O."/>
            <person name="Rhee S.Y."/>
            <person name="Sohng J.K."/>
        </authorList>
    </citation>
    <scope>NUCLEOTIDE SEQUENCE</scope>
    <source>
        <tissue evidence="1">Leaf</tissue>
    </source>
</reference>